<keyword evidence="2" id="KW-1185">Reference proteome</keyword>
<protein>
    <submittedName>
        <fullName evidence="1">Uncharacterized protein</fullName>
    </submittedName>
</protein>
<dbReference type="Proteomes" id="UP001239111">
    <property type="component" value="Chromosome 2"/>
</dbReference>
<proteinExistence type="predicted"/>
<accession>A0ACC2P4V3</accession>
<evidence type="ECO:0000313" key="2">
    <source>
        <dbReference type="Proteomes" id="UP001239111"/>
    </source>
</evidence>
<comment type="caution">
    <text evidence="1">The sequence shown here is derived from an EMBL/GenBank/DDBJ whole genome shotgun (WGS) entry which is preliminary data.</text>
</comment>
<organism evidence="1 2">
    <name type="scientific">Eretmocerus hayati</name>
    <dbReference type="NCBI Taxonomy" id="131215"/>
    <lineage>
        <taxon>Eukaryota</taxon>
        <taxon>Metazoa</taxon>
        <taxon>Ecdysozoa</taxon>
        <taxon>Arthropoda</taxon>
        <taxon>Hexapoda</taxon>
        <taxon>Insecta</taxon>
        <taxon>Pterygota</taxon>
        <taxon>Neoptera</taxon>
        <taxon>Endopterygota</taxon>
        <taxon>Hymenoptera</taxon>
        <taxon>Apocrita</taxon>
        <taxon>Proctotrupomorpha</taxon>
        <taxon>Chalcidoidea</taxon>
        <taxon>Aphelinidae</taxon>
        <taxon>Aphelininae</taxon>
        <taxon>Eretmocerus</taxon>
    </lineage>
</organism>
<gene>
    <name evidence="1" type="ORF">QAD02_013648</name>
</gene>
<dbReference type="EMBL" id="CM056742">
    <property type="protein sequence ID" value="KAJ8677861.1"/>
    <property type="molecule type" value="Genomic_DNA"/>
</dbReference>
<sequence length="160" mass="18292">MIDDIQFEIEVMSIVADTPARAFIKCTKGHGGYCCCERCTVVGFMVDGTTIYPANMGTPRTDESFRNKEDEEHHMDTSPLLSIRPRIKMILKFVLDFMHLMCLGVTKKITTDHWLIASSKILSRTDILRLPLRLKNLNDQISVEFQRGTRALEDNFVEGH</sequence>
<reference evidence="1" key="1">
    <citation type="submission" date="2023-04" db="EMBL/GenBank/DDBJ databases">
        <title>A chromosome-level genome assembly of the parasitoid wasp Eretmocerus hayati.</title>
        <authorList>
            <person name="Zhong Y."/>
            <person name="Liu S."/>
            <person name="Liu Y."/>
        </authorList>
    </citation>
    <scope>NUCLEOTIDE SEQUENCE</scope>
    <source>
        <strain evidence="1">ZJU_SS_LIU_2023</strain>
    </source>
</reference>
<evidence type="ECO:0000313" key="1">
    <source>
        <dbReference type="EMBL" id="KAJ8677861.1"/>
    </source>
</evidence>
<name>A0ACC2P4V3_9HYME</name>